<dbReference type="Gene3D" id="6.10.140.70">
    <property type="match status" value="1"/>
</dbReference>
<dbReference type="PROSITE" id="PS01357">
    <property type="entry name" value="ZF_ZZ_1"/>
    <property type="match status" value="1"/>
</dbReference>
<evidence type="ECO:0000256" key="9">
    <source>
        <dbReference type="PROSITE-ProRule" id="PRU00228"/>
    </source>
</evidence>
<feature type="region of interest" description="Disordered" evidence="11">
    <location>
        <begin position="180"/>
        <end position="209"/>
    </location>
</feature>
<dbReference type="SMART" id="SM00291">
    <property type="entry name" value="ZnF_ZZ"/>
    <property type="match status" value="1"/>
</dbReference>
<dbReference type="Pfam" id="PF00569">
    <property type="entry name" value="ZZ"/>
    <property type="match status" value="1"/>
</dbReference>
<dbReference type="PANTHER" id="PTHR12268">
    <property type="entry name" value="E3 UBIQUITIN-PROTEIN LIGASE KCMF1"/>
    <property type="match status" value="1"/>
</dbReference>
<feature type="compositionally biased region" description="Basic and acidic residues" evidence="11">
    <location>
        <begin position="620"/>
        <end position="629"/>
    </location>
</feature>
<evidence type="ECO:0000256" key="7">
    <source>
        <dbReference type="ARBA" id="ARBA00022837"/>
    </source>
</evidence>
<dbReference type="GO" id="GO:0008270">
    <property type="term" value="F:zinc ion binding"/>
    <property type="evidence" value="ECO:0007669"/>
    <property type="project" value="UniProtKB-KW"/>
</dbReference>
<organism evidence="13">
    <name type="scientific">Lepeophtheirus salmonis</name>
    <name type="common">Salmon louse</name>
    <name type="synonym">Caligus salmonis</name>
    <dbReference type="NCBI Taxonomy" id="72036"/>
    <lineage>
        <taxon>Eukaryota</taxon>
        <taxon>Metazoa</taxon>
        <taxon>Ecdysozoa</taxon>
        <taxon>Arthropoda</taxon>
        <taxon>Crustacea</taxon>
        <taxon>Multicrustacea</taxon>
        <taxon>Hexanauplia</taxon>
        <taxon>Copepoda</taxon>
        <taxon>Siphonostomatoida</taxon>
        <taxon>Caligidae</taxon>
        <taxon>Lepeophtheirus</taxon>
    </lineage>
</organism>
<dbReference type="Pfam" id="PF09069">
    <property type="entry name" value="EF-hand_3"/>
    <property type="match status" value="1"/>
</dbReference>
<evidence type="ECO:0000256" key="8">
    <source>
        <dbReference type="ARBA" id="ARBA00023212"/>
    </source>
</evidence>
<dbReference type="InterPro" id="IPR050774">
    <property type="entry name" value="KCMF1/Dystrophin"/>
</dbReference>
<dbReference type="AlphaFoldDB" id="A0A0K2UTZ5"/>
<feature type="compositionally biased region" description="Basic and acidic residues" evidence="11">
    <location>
        <begin position="499"/>
        <end position="510"/>
    </location>
</feature>
<name>A0A0K2UTZ5_LEPSM</name>
<feature type="domain" description="ZZ-type" evidence="12">
    <location>
        <begin position="33"/>
        <end position="91"/>
    </location>
</feature>
<dbReference type="InterPro" id="IPR015154">
    <property type="entry name" value="EF-hand_dom_typ2"/>
</dbReference>
<dbReference type="EMBL" id="HACA01024387">
    <property type="protein sequence ID" value="CDW41748.1"/>
    <property type="molecule type" value="Transcribed_RNA"/>
</dbReference>
<evidence type="ECO:0000256" key="1">
    <source>
        <dbReference type="ARBA" id="ARBA00004245"/>
    </source>
</evidence>
<keyword evidence="8" id="KW-0206">Cytoskeleton</keyword>
<dbReference type="InterPro" id="IPR000433">
    <property type="entry name" value="Znf_ZZ"/>
</dbReference>
<evidence type="ECO:0000256" key="6">
    <source>
        <dbReference type="ARBA" id="ARBA00022833"/>
    </source>
</evidence>
<dbReference type="GO" id="GO:0010646">
    <property type="term" value="P:regulation of cell communication"/>
    <property type="evidence" value="ECO:0007669"/>
    <property type="project" value="UniProtKB-ARBA"/>
</dbReference>
<evidence type="ECO:0000256" key="3">
    <source>
        <dbReference type="ARBA" id="ARBA00022490"/>
    </source>
</evidence>
<accession>A0A0K2UTZ5</accession>
<feature type="non-terminal residue" evidence="13">
    <location>
        <position position="1"/>
    </location>
</feature>
<evidence type="ECO:0000256" key="11">
    <source>
        <dbReference type="SAM" id="MobiDB-lite"/>
    </source>
</evidence>
<evidence type="ECO:0000256" key="10">
    <source>
        <dbReference type="SAM" id="Coils"/>
    </source>
</evidence>
<reference evidence="13" key="1">
    <citation type="submission" date="2014-05" db="EMBL/GenBank/DDBJ databases">
        <authorList>
            <person name="Chronopoulou M."/>
        </authorList>
    </citation>
    <scope>NUCLEOTIDE SEQUENCE</scope>
    <source>
        <tissue evidence="13">Whole organism</tissue>
    </source>
</reference>
<feature type="region of interest" description="Disordered" evidence="11">
    <location>
        <begin position="367"/>
        <end position="527"/>
    </location>
</feature>
<dbReference type="GO" id="GO:0045202">
    <property type="term" value="C:synapse"/>
    <property type="evidence" value="ECO:0007669"/>
    <property type="project" value="GOC"/>
</dbReference>
<keyword evidence="4" id="KW-0479">Metal-binding</keyword>
<dbReference type="SUPFAM" id="SSF57850">
    <property type="entry name" value="RING/U-box"/>
    <property type="match status" value="1"/>
</dbReference>
<evidence type="ECO:0000313" key="13">
    <source>
        <dbReference type="EMBL" id="CDW41748.1"/>
    </source>
</evidence>
<dbReference type="InterPro" id="IPR043145">
    <property type="entry name" value="Znf_ZZ_sf"/>
</dbReference>
<feature type="region of interest" description="Disordered" evidence="11">
    <location>
        <begin position="605"/>
        <end position="629"/>
    </location>
</feature>
<dbReference type="PROSITE" id="PS50135">
    <property type="entry name" value="ZF_ZZ_2"/>
    <property type="match status" value="1"/>
</dbReference>
<feature type="region of interest" description="Disordered" evidence="11">
    <location>
        <begin position="262"/>
        <end position="290"/>
    </location>
</feature>
<dbReference type="Gene3D" id="3.30.60.90">
    <property type="match status" value="1"/>
</dbReference>
<feature type="coiled-coil region" evidence="10">
    <location>
        <begin position="300"/>
        <end position="327"/>
    </location>
</feature>
<keyword evidence="7" id="KW-0106">Calcium</keyword>
<evidence type="ECO:0000256" key="4">
    <source>
        <dbReference type="ARBA" id="ARBA00022723"/>
    </source>
</evidence>
<proteinExistence type="predicted"/>
<keyword evidence="5 9" id="KW-0863">Zinc-finger</keyword>
<keyword evidence="3" id="KW-0963">Cytoplasm</keyword>
<dbReference type="PANTHER" id="PTHR12268:SF14">
    <property type="entry name" value="DYSTROPHIN-1"/>
    <property type="match status" value="1"/>
</dbReference>
<dbReference type="GO" id="GO:0099536">
    <property type="term" value="P:synaptic signaling"/>
    <property type="evidence" value="ECO:0007669"/>
    <property type="project" value="TreeGrafter"/>
</dbReference>
<evidence type="ECO:0000256" key="2">
    <source>
        <dbReference type="ARBA" id="ARBA00004413"/>
    </source>
</evidence>
<dbReference type="OrthoDB" id="10057795at2759"/>
<dbReference type="GO" id="GO:0005886">
    <property type="term" value="C:plasma membrane"/>
    <property type="evidence" value="ECO:0007669"/>
    <property type="project" value="TreeGrafter"/>
</dbReference>
<dbReference type="GO" id="GO:0023051">
    <property type="term" value="P:regulation of signaling"/>
    <property type="evidence" value="ECO:0007669"/>
    <property type="project" value="UniProtKB-ARBA"/>
</dbReference>
<feature type="compositionally biased region" description="Gly residues" evidence="11">
    <location>
        <begin position="442"/>
        <end position="454"/>
    </location>
</feature>
<sequence length="629" mass="69873">FQAFHYLNWMKQEPQSMVWLPVLHRFIAAESAKHQAKCNICKQSPILGFRYRCLKCFNFDMCQKCFFAGKGEKYKNHKMTHPMQEYCTTTTSGEDMRDFTKLLKNKFKSKKYFKKHSRLGYLPVQMPEGGNGNNGGSSSNLVSSELLGSTLDIPISPCLSPQRSGSKQDLNERIVDRLSEMETRSGSDDSSSTRITPQQHSEPQKILNGGSFADEHSLIAQYCSKLNNGDLTSTVPDSPMQILNDIDLEQRAELELMMRELESDPSTDPRMYSSTTSAAGSGGTGGNMTNQSDMEILYEAKMLREHKDRLESRMKILEVHNLQLESQLGKLKHLIQEPAVNGFQQAGNTGTLNTKSVTASQLATNSPLLPHKMTNEGQVTAPPALPPRGNPRTSNKDGKFPPAVPPKRSSLTRSDMALFDGAGSRTNSLSRRSEKNFNMGTSPGGNGGGGGGGNSNRNTGNWTDSLPRRDFYHQFQNTNSLPRRDRTGISRPEVNQPKPKRDASLNRDPGDNSQYQPYVNKDKRNSTGNLYFTDRASFTDPLSTSVENSKSLIRIASLDRTHARGGIPLNVLNGREEKETDTSRELQTAAGDLGKELKNLITLMDQEDPEFSSKLSKSSRNVEDKESPV</sequence>
<evidence type="ECO:0000256" key="5">
    <source>
        <dbReference type="ARBA" id="ARBA00022771"/>
    </source>
</evidence>
<comment type="subcellular location">
    <subcellularLocation>
        <location evidence="2">Cell membrane</location>
        <topology evidence="2">Peripheral membrane protein</topology>
        <orientation evidence="2">Cytoplasmic side</orientation>
    </subcellularLocation>
    <subcellularLocation>
        <location evidence="1">Cytoplasm</location>
        <location evidence="1">Cytoskeleton</location>
    </subcellularLocation>
</comment>
<dbReference type="CDD" id="cd02334">
    <property type="entry name" value="ZZ_dystrophin"/>
    <property type="match status" value="1"/>
</dbReference>
<keyword evidence="10" id="KW-0175">Coiled coil</keyword>
<evidence type="ECO:0000259" key="12">
    <source>
        <dbReference type="PROSITE" id="PS50135"/>
    </source>
</evidence>
<keyword evidence="6" id="KW-0862">Zinc</keyword>
<protein>
    <submittedName>
        <fullName evidence="13">Dystrophin, isoforms A/C/F/G/Hlike [Apis florea]</fullName>
    </submittedName>
</protein>